<dbReference type="SUPFAM" id="SSF51395">
    <property type="entry name" value="FMN-linked oxidoreductases"/>
    <property type="match status" value="1"/>
</dbReference>
<evidence type="ECO:0000256" key="2">
    <source>
        <dbReference type="ARBA" id="ARBA00023002"/>
    </source>
</evidence>
<reference evidence="4 5" key="1">
    <citation type="submission" date="2018-05" db="EMBL/GenBank/DDBJ databases">
        <title>Salinimonas sp. HMF8227 Genome sequencing and assembly.</title>
        <authorList>
            <person name="Kang H."/>
            <person name="Kang J."/>
            <person name="Cha I."/>
            <person name="Kim H."/>
            <person name="Joh K."/>
        </authorList>
    </citation>
    <scope>NUCLEOTIDE SEQUENCE [LARGE SCALE GENOMIC DNA]</scope>
    <source>
        <strain evidence="4 5">HMF8227</strain>
    </source>
</reference>
<sequence length="406" mass="44302">MNEFISQSLTLPSGLTLANPIVKAAMEENLAEANRLPGPPLFRLYEQWAQGGAGLLITGNVMIDRLAMTGPGGVALEAGSDLEPFKNWARCVHTKGGKIVMQINHPGRQVFAKMGGKAWSASDVPLSMGKHSGLFAKPRAMSETDIQEVIERFSVTAWRAEQAGFDGVQIHAAHGYLLAQFLSPLTNVRQDRWGGSLENRARLLLEVIKAVKQSVSPEFSLSVKLNSADFQRGGFDVKDAKAVIAMLNDMGMDFIELSGGSYEAPAMQGRSADDRTLAREAYFLEFATQMLDVARMPLMTTGGITQRATAAAVLASGVSLVGIASALAQTPDLPVRWLQDEYASPVPKADFRDKTLSGLATMAMVRRQLRRMSDGKLPKRQIGPLFSLITDQLRLARLTRRYRRAL</sequence>
<feature type="domain" description="NADH:flavin oxidoreductase/NADH oxidase N-terminal" evidence="3">
    <location>
        <begin position="16"/>
        <end position="337"/>
    </location>
</feature>
<dbReference type="InterPro" id="IPR013785">
    <property type="entry name" value="Aldolase_TIM"/>
</dbReference>
<dbReference type="GO" id="GO:0010181">
    <property type="term" value="F:FMN binding"/>
    <property type="evidence" value="ECO:0007669"/>
    <property type="project" value="InterPro"/>
</dbReference>
<dbReference type="KEGG" id="salh:HMF8227_01076"/>
<name>A0A2S2E1P6_9ALTE</name>
<dbReference type="EMBL" id="CP029347">
    <property type="protein sequence ID" value="AWL11563.1"/>
    <property type="molecule type" value="Genomic_DNA"/>
</dbReference>
<keyword evidence="2 4" id="KW-0560">Oxidoreductase</keyword>
<gene>
    <name evidence="4" type="ORF">HMF8227_01076</name>
</gene>
<proteinExistence type="predicted"/>
<accession>A0A2S2E1P6</accession>
<evidence type="ECO:0000256" key="1">
    <source>
        <dbReference type="ARBA" id="ARBA00022630"/>
    </source>
</evidence>
<evidence type="ECO:0000313" key="4">
    <source>
        <dbReference type="EMBL" id="AWL11563.1"/>
    </source>
</evidence>
<dbReference type="AlphaFoldDB" id="A0A2S2E1P6"/>
<dbReference type="RefSeq" id="WP_109339197.1">
    <property type="nucleotide sequence ID" value="NZ_CP029347.1"/>
</dbReference>
<dbReference type="Gene3D" id="3.20.20.70">
    <property type="entry name" value="Aldolase class I"/>
    <property type="match status" value="1"/>
</dbReference>
<dbReference type="InterPro" id="IPR051799">
    <property type="entry name" value="NADH_flavin_oxidoreductase"/>
</dbReference>
<dbReference type="GO" id="GO:0016491">
    <property type="term" value="F:oxidoreductase activity"/>
    <property type="evidence" value="ECO:0007669"/>
    <property type="project" value="UniProtKB-KW"/>
</dbReference>
<dbReference type="Pfam" id="PF00724">
    <property type="entry name" value="Oxidored_FMN"/>
    <property type="match status" value="1"/>
</dbReference>
<organism evidence="4 5">
    <name type="scientific">Saliniradius amylolyticus</name>
    <dbReference type="NCBI Taxonomy" id="2183582"/>
    <lineage>
        <taxon>Bacteria</taxon>
        <taxon>Pseudomonadati</taxon>
        <taxon>Pseudomonadota</taxon>
        <taxon>Gammaproteobacteria</taxon>
        <taxon>Alteromonadales</taxon>
        <taxon>Alteromonadaceae</taxon>
        <taxon>Saliniradius</taxon>
    </lineage>
</organism>
<dbReference type="PANTHER" id="PTHR43656">
    <property type="entry name" value="BINDING OXIDOREDUCTASE, PUTATIVE (AFU_ORTHOLOGUE AFUA_2G08260)-RELATED"/>
    <property type="match status" value="1"/>
</dbReference>
<evidence type="ECO:0000313" key="5">
    <source>
        <dbReference type="Proteomes" id="UP000245728"/>
    </source>
</evidence>
<dbReference type="InterPro" id="IPR001155">
    <property type="entry name" value="OxRdtase_FMN_N"/>
</dbReference>
<dbReference type="OrthoDB" id="8523426at2"/>
<keyword evidence="5" id="KW-1185">Reference proteome</keyword>
<dbReference type="Proteomes" id="UP000245728">
    <property type="component" value="Chromosome"/>
</dbReference>
<keyword evidence="1" id="KW-0285">Flavoprotein</keyword>
<protein>
    <submittedName>
        <fullName evidence="4">12-oxophytodienoate reductase</fullName>
        <ecNumber evidence="4">1.-.-.-</ecNumber>
    </submittedName>
</protein>
<dbReference type="CDD" id="cd04733">
    <property type="entry name" value="OYE_like_2_FMN"/>
    <property type="match status" value="1"/>
</dbReference>
<dbReference type="PANTHER" id="PTHR43656:SF2">
    <property type="entry name" value="BINDING OXIDOREDUCTASE, PUTATIVE (AFU_ORTHOLOGUE AFUA_2G08260)-RELATED"/>
    <property type="match status" value="1"/>
</dbReference>
<dbReference type="EC" id="1.-.-.-" evidence="4"/>
<evidence type="ECO:0000259" key="3">
    <source>
        <dbReference type="Pfam" id="PF00724"/>
    </source>
</evidence>